<gene>
    <name evidence="4" type="ORF">F1735_17515</name>
</gene>
<dbReference type="RefSeq" id="WP_167238138.1">
    <property type="nucleotide sequence ID" value="NZ_WHJF01000045.1"/>
</dbReference>
<proteinExistence type="predicted"/>
<evidence type="ECO:0000313" key="5">
    <source>
        <dbReference type="Proteomes" id="UP000610594"/>
    </source>
</evidence>
<evidence type="ECO:0000256" key="3">
    <source>
        <dbReference type="ARBA" id="ARBA00023237"/>
    </source>
</evidence>
<keyword evidence="3" id="KW-0998">Cell outer membrane</keyword>
<evidence type="ECO:0000313" key="4">
    <source>
        <dbReference type="EMBL" id="NHZ64081.1"/>
    </source>
</evidence>
<dbReference type="Gene3D" id="2.40.170.20">
    <property type="entry name" value="TonB-dependent receptor, beta-barrel domain"/>
    <property type="match status" value="2"/>
</dbReference>
<dbReference type="EMBL" id="WHJF01000045">
    <property type="protein sequence ID" value="NHZ64081.1"/>
    <property type="molecule type" value="Genomic_DNA"/>
</dbReference>
<name>A0ABX0MMV8_9BURK</name>
<evidence type="ECO:0000256" key="1">
    <source>
        <dbReference type="ARBA" id="ARBA00004442"/>
    </source>
</evidence>
<reference evidence="4 5" key="1">
    <citation type="submission" date="2019-10" db="EMBL/GenBank/DDBJ databases">
        <title>Taxonomy of Antarctic Massilia spp.: description of Massilia rubra sp. nov., Massilia aquatica sp. nov., Massilia mucilaginosa sp. nov., Massilia frigida sp. nov. isolated from streams, lakes and regoliths.</title>
        <authorList>
            <person name="Holochova P."/>
            <person name="Sedlacek I."/>
            <person name="Kralova S."/>
            <person name="Maslanova I."/>
            <person name="Busse H.-J."/>
            <person name="Stankova E."/>
            <person name="Vrbovska V."/>
            <person name="Kovarovic V."/>
            <person name="Bartak M."/>
            <person name="Svec P."/>
            <person name="Pantucek R."/>
        </authorList>
    </citation>
    <scope>NUCLEOTIDE SEQUENCE [LARGE SCALE GENOMIC DNA]</scope>
    <source>
        <strain evidence="4 5">CCM 8694</strain>
    </source>
</reference>
<protein>
    <submittedName>
        <fullName evidence="4">Uncharacterized protein</fullName>
    </submittedName>
</protein>
<keyword evidence="2" id="KW-0472">Membrane</keyword>
<dbReference type="SUPFAM" id="SSF56935">
    <property type="entry name" value="Porins"/>
    <property type="match status" value="1"/>
</dbReference>
<comment type="caution">
    <text evidence="4">The sequence shown here is derived from an EMBL/GenBank/DDBJ whole genome shotgun (WGS) entry which is preliminary data.</text>
</comment>
<dbReference type="Proteomes" id="UP000610594">
    <property type="component" value="Unassembled WGS sequence"/>
</dbReference>
<comment type="subcellular location">
    <subcellularLocation>
        <location evidence="1">Cell outer membrane</location>
    </subcellularLocation>
</comment>
<sequence>MRKKVRLLADDILIKTGKDRAARPFIVETAEGELQALGTDASYSYTDARVTRDTNPKLVGRKNGQVPAHKAALWLNARNLFDKKHLGNCSDGDCYPGDRRDVHATANYRW</sequence>
<evidence type="ECO:0000256" key="2">
    <source>
        <dbReference type="ARBA" id="ARBA00023136"/>
    </source>
</evidence>
<dbReference type="InterPro" id="IPR036942">
    <property type="entry name" value="Beta-barrel_TonB_sf"/>
</dbReference>
<organism evidence="4 5">
    <name type="scientific">Massilia genomosp. 1</name>
    <dbReference type="NCBI Taxonomy" id="2609280"/>
    <lineage>
        <taxon>Bacteria</taxon>
        <taxon>Pseudomonadati</taxon>
        <taxon>Pseudomonadota</taxon>
        <taxon>Betaproteobacteria</taxon>
        <taxon>Burkholderiales</taxon>
        <taxon>Oxalobacteraceae</taxon>
        <taxon>Telluria group</taxon>
        <taxon>Massilia</taxon>
    </lineage>
</organism>
<keyword evidence="5" id="KW-1185">Reference proteome</keyword>
<accession>A0ABX0MMV8</accession>